<evidence type="ECO:0000313" key="1">
    <source>
        <dbReference type="EMBL" id="NEU99677.1"/>
    </source>
</evidence>
<sequence length="66" mass="7689">MTELQRLLIRGSEKVIGHYQFLLDTAKSEHERELLKRRIEKERRMLNDLLQGSDPSARAAWPAATN</sequence>
<reference evidence="1 2" key="1">
    <citation type="journal article" date="2020" name="Arch. Microbiol.">
        <title>Bradyrhizobium uaiense sp. nov., a new highly efficient cowpea symbiont.</title>
        <authorList>
            <person name="Cabral Michel D."/>
            <person name="Azarias Guimaraes A."/>
            <person name="Martins da Costa E."/>
            <person name="Soares de Carvalho T."/>
            <person name="Balsanelli E."/>
            <person name="Willems A."/>
            <person name="Maltempi de Souza E."/>
            <person name="de Souza Moreira F.M."/>
        </authorList>
    </citation>
    <scope>NUCLEOTIDE SEQUENCE [LARGE SCALE GENOMIC DNA]</scope>
    <source>
        <strain evidence="1 2">UFLA 03-164</strain>
    </source>
</reference>
<keyword evidence="2" id="KW-1185">Reference proteome</keyword>
<dbReference type="EMBL" id="VKHP01000141">
    <property type="protein sequence ID" value="NEU99677.1"/>
    <property type="molecule type" value="Genomic_DNA"/>
</dbReference>
<dbReference type="Proteomes" id="UP000468531">
    <property type="component" value="Unassembled WGS sequence"/>
</dbReference>
<protein>
    <recommendedName>
        <fullName evidence="3">DUF465 domain-containing protein</fullName>
    </recommendedName>
</protein>
<accession>A0A6P1BMC8</accession>
<comment type="caution">
    <text evidence="1">The sequence shown here is derived from an EMBL/GenBank/DDBJ whole genome shotgun (WGS) entry which is preliminary data.</text>
</comment>
<organism evidence="1 2">
    <name type="scientific">Bradyrhizobium uaiense</name>
    <dbReference type="NCBI Taxonomy" id="2594946"/>
    <lineage>
        <taxon>Bacteria</taxon>
        <taxon>Pseudomonadati</taxon>
        <taxon>Pseudomonadota</taxon>
        <taxon>Alphaproteobacteria</taxon>
        <taxon>Hyphomicrobiales</taxon>
        <taxon>Nitrobacteraceae</taxon>
        <taxon>Bradyrhizobium</taxon>
    </lineage>
</organism>
<dbReference type="RefSeq" id="WP_163159112.1">
    <property type="nucleotide sequence ID" value="NZ_VKHP01000141.1"/>
</dbReference>
<dbReference type="AlphaFoldDB" id="A0A6P1BMC8"/>
<evidence type="ECO:0008006" key="3">
    <source>
        <dbReference type="Google" id="ProtNLM"/>
    </source>
</evidence>
<evidence type="ECO:0000313" key="2">
    <source>
        <dbReference type="Proteomes" id="UP000468531"/>
    </source>
</evidence>
<name>A0A6P1BMC8_9BRAD</name>
<proteinExistence type="predicted"/>
<gene>
    <name evidence="1" type="ORF">FNJ47_28605</name>
</gene>